<feature type="compositionally biased region" description="Basic and acidic residues" evidence="1">
    <location>
        <begin position="319"/>
        <end position="337"/>
    </location>
</feature>
<feature type="transmembrane region" description="Helical" evidence="2">
    <location>
        <begin position="65"/>
        <end position="88"/>
    </location>
</feature>
<feature type="transmembrane region" description="Helical" evidence="2">
    <location>
        <begin position="21"/>
        <end position="45"/>
    </location>
</feature>
<dbReference type="RefSeq" id="XP_008866080.1">
    <property type="nucleotide sequence ID" value="XM_008867858.1"/>
</dbReference>
<evidence type="ECO:0000256" key="2">
    <source>
        <dbReference type="SAM" id="Phobius"/>
    </source>
</evidence>
<name>A0A024UFG9_9STRA</name>
<dbReference type="OrthoDB" id="429813at2759"/>
<dbReference type="Gene3D" id="3.40.50.300">
    <property type="entry name" value="P-loop containing nucleotide triphosphate hydrolases"/>
    <property type="match status" value="1"/>
</dbReference>
<dbReference type="VEuPathDB" id="FungiDB:H310_03830"/>
<evidence type="ECO:0000256" key="1">
    <source>
        <dbReference type="SAM" id="MobiDB-lite"/>
    </source>
</evidence>
<keyword evidence="2" id="KW-0472">Membrane</keyword>
<protein>
    <submittedName>
        <fullName evidence="3">Uncharacterized protein</fullName>
    </submittedName>
</protein>
<dbReference type="PANTHER" id="PTHR36451">
    <property type="entry name" value="PAPS-DEPENDENT SULFOTRANSFERASE STF3"/>
    <property type="match status" value="1"/>
</dbReference>
<dbReference type="EMBL" id="KI913957">
    <property type="protein sequence ID" value="ETW04642.1"/>
    <property type="molecule type" value="Genomic_DNA"/>
</dbReference>
<evidence type="ECO:0000313" key="3">
    <source>
        <dbReference type="EMBL" id="ETW04642.1"/>
    </source>
</evidence>
<reference evidence="3" key="1">
    <citation type="submission" date="2013-12" db="EMBL/GenBank/DDBJ databases">
        <title>The Genome Sequence of Aphanomyces invadans NJM9701.</title>
        <authorList>
            <consortium name="The Broad Institute Genomics Platform"/>
            <person name="Russ C."/>
            <person name="Tyler B."/>
            <person name="van West P."/>
            <person name="Dieguez-Uribeondo J."/>
            <person name="Young S.K."/>
            <person name="Zeng Q."/>
            <person name="Gargeya S."/>
            <person name="Fitzgerald M."/>
            <person name="Abouelleil A."/>
            <person name="Alvarado L."/>
            <person name="Chapman S.B."/>
            <person name="Gainer-Dewar J."/>
            <person name="Goldberg J."/>
            <person name="Griggs A."/>
            <person name="Gujja S."/>
            <person name="Hansen M."/>
            <person name="Howarth C."/>
            <person name="Imamovic A."/>
            <person name="Ireland A."/>
            <person name="Larimer J."/>
            <person name="McCowan C."/>
            <person name="Murphy C."/>
            <person name="Pearson M."/>
            <person name="Poon T.W."/>
            <person name="Priest M."/>
            <person name="Roberts A."/>
            <person name="Saif S."/>
            <person name="Shea T."/>
            <person name="Sykes S."/>
            <person name="Wortman J."/>
            <person name="Nusbaum C."/>
            <person name="Birren B."/>
        </authorList>
    </citation>
    <scope>NUCLEOTIDE SEQUENCE [LARGE SCALE GENOMIC DNA]</scope>
    <source>
        <strain evidence="3">NJM9701</strain>
    </source>
</reference>
<dbReference type="SUPFAM" id="SSF52540">
    <property type="entry name" value="P-loop containing nucleoside triphosphate hydrolases"/>
    <property type="match status" value="1"/>
</dbReference>
<dbReference type="AlphaFoldDB" id="A0A024UFG9"/>
<dbReference type="InterPro" id="IPR052736">
    <property type="entry name" value="Stf3_sulfotransferase"/>
</dbReference>
<keyword evidence="2" id="KW-0812">Transmembrane</keyword>
<dbReference type="Pfam" id="PF13469">
    <property type="entry name" value="Sulfotransfer_3"/>
    <property type="match status" value="1"/>
</dbReference>
<dbReference type="GeneID" id="20080880"/>
<dbReference type="InterPro" id="IPR027417">
    <property type="entry name" value="P-loop_NTPase"/>
</dbReference>
<organism evidence="3">
    <name type="scientific">Aphanomyces invadans</name>
    <dbReference type="NCBI Taxonomy" id="157072"/>
    <lineage>
        <taxon>Eukaryota</taxon>
        <taxon>Sar</taxon>
        <taxon>Stramenopiles</taxon>
        <taxon>Oomycota</taxon>
        <taxon>Saprolegniomycetes</taxon>
        <taxon>Saprolegniales</taxon>
        <taxon>Verrucalvaceae</taxon>
        <taxon>Aphanomyces</taxon>
    </lineage>
</organism>
<sequence>MKSEEIWNSIKDELLALSVQDVYMILNVVCLLVFVYYLACILLGVAPKEKKPDPTILKAYAFSHWWLWTLLGVANVSQRVFGVTMFAIPVDKLKELVRATPKEAEEFFGDPATTIELFDAVIDDLAKSPTLSPYGRYMVTKDLMASLLARKAFMEYVVEHPDVLQEKIEAPIVLTGLPRTGQHLLYNLLALDPTLRAPRHYESEAMAYSPVAPPKAGAVDSAHIWHNRSYHGWQSTYRLTPELYESLVAVQYMDPISFCDDSVIGQHVMPSPFYAAVLGDAARRRLLALPNSSNVYGYLRRYLQMLQTNQNSTSSDEATVEKAVDTPSDKDVLKDVANEPANPSTTPSTSIETSWLLKAPFHASHLPQLRVAFPDARVVVLHRPMTEVVPSSATHLLRAMHPALKGKALDKKHVGRVALDLCSEKAAALHDARSSKSMDVIDVTYEELVADPIQVVKSLYAKWNKDVTDEFVEKMQAYLSDKPKGKYGELKYSLEEFGLTPLFVDSIFAKYTTNGPDYRGHTDLPEAPSSPLIQTA</sequence>
<gene>
    <name evidence="3" type="ORF">H310_03830</name>
</gene>
<accession>A0A024UFG9</accession>
<proteinExistence type="predicted"/>
<keyword evidence="2" id="KW-1133">Transmembrane helix</keyword>
<dbReference type="PANTHER" id="PTHR36451:SF1">
    <property type="entry name" value="OMEGA-HYDROXY-BETA-DIHYDROMENAQUINONE-9 SULFOTRANSFERASE STF3"/>
    <property type="match status" value="1"/>
</dbReference>
<feature type="region of interest" description="Disordered" evidence="1">
    <location>
        <begin position="310"/>
        <end position="350"/>
    </location>
</feature>